<sequence length="220" mass="25729">MEKIIEQIKEWSFLSKLPQELEGFALQLISRQDGTKYFIFAYQNESRHRKLTILYDAATKDYLGRVTIGLTEFCDTTFIVTSLDALEKILLEKLRITLQRMACFDVGTVESIVVQKKILTWQYEHILPKRIADFELFIAPNEPLRIINGSYIIIEYSHFATESNLVIYYNIYRDEFFGEMRISRTPQMTADFDASSLQELEEKLGKRLVATLEAMQRQIS</sequence>
<dbReference type="Proteomes" id="UP000198847">
    <property type="component" value="Unassembled WGS sequence"/>
</dbReference>
<dbReference type="STRING" id="112903.SAMN04490178_11970"/>
<reference evidence="1 2" key="1">
    <citation type="submission" date="2016-10" db="EMBL/GenBank/DDBJ databases">
        <authorList>
            <person name="de Groot N.N."/>
        </authorList>
    </citation>
    <scope>NUCLEOTIDE SEQUENCE [LARGE SCALE GENOMIC DNA]</scope>
    <source>
        <strain evidence="1 2">DSM 13305</strain>
    </source>
</reference>
<organism evidence="1 2">
    <name type="scientific">Propionispora vibrioides</name>
    <dbReference type="NCBI Taxonomy" id="112903"/>
    <lineage>
        <taxon>Bacteria</taxon>
        <taxon>Bacillati</taxon>
        <taxon>Bacillota</taxon>
        <taxon>Negativicutes</taxon>
        <taxon>Selenomonadales</taxon>
        <taxon>Sporomusaceae</taxon>
        <taxon>Propionispora</taxon>
    </lineage>
</organism>
<dbReference type="OrthoDB" id="1633695at2"/>
<keyword evidence="2" id="KW-1185">Reference proteome</keyword>
<accession>A0A1H8X1E2</accession>
<dbReference type="AlphaFoldDB" id="A0A1H8X1E2"/>
<evidence type="ECO:0000313" key="1">
    <source>
        <dbReference type="EMBL" id="SEP33752.1"/>
    </source>
</evidence>
<dbReference type="RefSeq" id="WP_091749042.1">
    <property type="nucleotide sequence ID" value="NZ_FODY01000019.1"/>
</dbReference>
<protein>
    <submittedName>
        <fullName evidence="1">Uncharacterized protein</fullName>
    </submittedName>
</protein>
<proteinExistence type="predicted"/>
<name>A0A1H8X1E2_9FIRM</name>
<dbReference type="EMBL" id="FODY01000019">
    <property type="protein sequence ID" value="SEP33752.1"/>
    <property type="molecule type" value="Genomic_DNA"/>
</dbReference>
<gene>
    <name evidence="1" type="ORF">SAMN04490178_11970</name>
</gene>
<evidence type="ECO:0000313" key="2">
    <source>
        <dbReference type="Proteomes" id="UP000198847"/>
    </source>
</evidence>